<dbReference type="Proteomes" id="UP001244341">
    <property type="component" value="Chromosome 13b"/>
</dbReference>
<name>A0ABY8UK34_TETOB</name>
<feature type="signal peptide" evidence="1">
    <location>
        <begin position="1"/>
        <end position="25"/>
    </location>
</feature>
<accession>A0ABY8UK34</accession>
<proteinExistence type="predicted"/>
<evidence type="ECO:0000313" key="3">
    <source>
        <dbReference type="Proteomes" id="UP001244341"/>
    </source>
</evidence>
<feature type="chain" id="PRO_5047116617" evidence="1">
    <location>
        <begin position="26"/>
        <end position="383"/>
    </location>
</feature>
<keyword evidence="1" id="KW-0732">Signal</keyword>
<sequence>MERRHNVCFCLLLAVCLVSSRLCFANNESELTGFCPDICGQLPEKQRTAAGLAVSMVVLTSCNGDIEGAARAVASAAADGDLQAFGAGLSVGATALAGPDDSGKGQMAQIISETLTVADSKNKTIGVASALGNALASMSGTAAEALTNQTIEAINDLALDVSCSAATDAAATVYFSIKESNPGLSAHFLTSALKSGNTCWVRRFSKLKDSPVFNLPPPTSPCTRRMQAASAVGLSLVTSSACRLDKSAPVAAAAYALVTAAVKDGCSFASAVAASTQFGIPKEAVQDVYTAAITKAGTEKEQWQLSNAFVAAFAQLDSAKHSDKLLESLLSAVDYTITFNGCEAPKAFAKSLFARLVKLDPANEKNIRKAFKAMPAVNACGFV</sequence>
<dbReference type="EMBL" id="CP126220">
    <property type="protein sequence ID" value="WIA21485.1"/>
    <property type="molecule type" value="Genomic_DNA"/>
</dbReference>
<protein>
    <submittedName>
        <fullName evidence="2">Uncharacterized protein</fullName>
    </submittedName>
</protein>
<evidence type="ECO:0000256" key="1">
    <source>
        <dbReference type="SAM" id="SignalP"/>
    </source>
</evidence>
<gene>
    <name evidence="2" type="ORF">OEZ85_000689</name>
</gene>
<evidence type="ECO:0000313" key="2">
    <source>
        <dbReference type="EMBL" id="WIA21485.1"/>
    </source>
</evidence>
<keyword evidence="3" id="KW-1185">Reference proteome</keyword>
<organism evidence="2 3">
    <name type="scientific">Tetradesmus obliquus</name>
    <name type="common">Green alga</name>
    <name type="synonym">Acutodesmus obliquus</name>
    <dbReference type="NCBI Taxonomy" id="3088"/>
    <lineage>
        <taxon>Eukaryota</taxon>
        <taxon>Viridiplantae</taxon>
        <taxon>Chlorophyta</taxon>
        <taxon>core chlorophytes</taxon>
        <taxon>Chlorophyceae</taxon>
        <taxon>CS clade</taxon>
        <taxon>Sphaeropleales</taxon>
        <taxon>Scenedesmaceae</taxon>
        <taxon>Tetradesmus</taxon>
    </lineage>
</organism>
<reference evidence="2 3" key="1">
    <citation type="submission" date="2023-05" db="EMBL/GenBank/DDBJ databases">
        <title>A 100% complete, gapless, phased diploid assembly of the Scenedesmus obliquus UTEX 3031 genome.</title>
        <authorList>
            <person name="Biondi T.C."/>
            <person name="Hanschen E.R."/>
            <person name="Kwon T."/>
            <person name="Eng W."/>
            <person name="Kruse C.P.S."/>
            <person name="Koehler S.I."/>
            <person name="Kunde Y."/>
            <person name="Gleasner C.D."/>
            <person name="You Mak K.T."/>
            <person name="Polle J."/>
            <person name="Hovde B.T."/>
            <person name="Starkenburg S.R."/>
        </authorList>
    </citation>
    <scope>NUCLEOTIDE SEQUENCE [LARGE SCALE GENOMIC DNA]</scope>
    <source>
        <strain evidence="2 3">DOE0152z</strain>
    </source>
</reference>